<dbReference type="GO" id="GO:0016757">
    <property type="term" value="F:glycosyltransferase activity"/>
    <property type="evidence" value="ECO:0007669"/>
    <property type="project" value="UniProtKB-KW"/>
</dbReference>
<dbReference type="PANTHER" id="PTHR44835:SF1">
    <property type="entry name" value="PROTEIN O-GLCNAC TRANSFERASE"/>
    <property type="match status" value="1"/>
</dbReference>
<protein>
    <recommendedName>
        <fullName evidence="6">O-GlcNAc transferase C-terminal domain-containing protein</fullName>
    </recommendedName>
</protein>
<comment type="pathway">
    <text evidence="1">Protein modification; protein glycosylation.</text>
</comment>
<keyword evidence="4" id="KW-0677">Repeat</keyword>
<keyword evidence="3" id="KW-0808">Transferase</keyword>
<feature type="domain" description="O-GlcNAc transferase C-terminal" evidence="6">
    <location>
        <begin position="3"/>
        <end position="169"/>
    </location>
</feature>
<gene>
    <name evidence="7" type="ORF">ESB00_15030</name>
</gene>
<reference evidence="7 8" key="1">
    <citation type="submission" date="2019-01" db="EMBL/GenBank/DDBJ databases">
        <title>Lacunisphaera sp. strain TWA-58.</title>
        <authorList>
            <person name="Chen W.-M."/>
        </authorList>
    </citation>
    <scope>NUCLEOTIDE SEQUENCE [LARGE SCALE GENOMIC DNA]</scope>
    <source>
        <strain evidence="7 8">TWA-58</strain>
    </source>
</reference>
<dbReference type="Proteomes" id="UP000290218">
    <property type="component" value="Unassembled WGS sequence"/>
</dbReference>
<dbReference type="Gene3D" id="3.40.50.2000">
    <property type="entry name" value="Glycogen Phosphorylase B"/>
    <property type="match status" value="1"/>
</dbReference>
<evidence type="ECO:0000256" key="3">
    <source>
        <dbReference type="ARBA" id="ARBA00022679"/>
    </source>
</evidence>
<dbReference type="EMBL" id="SDHX01000002">
    <property type="protein sequence ID" value="RXK53024.1"/>
    <property type="molecule type" value="Genomic_DNA"/>
</dbReference>
<keyword evidence="5" id="KW-0802">TPR repeat</keyword>
<evidence type="ECO:0000256" key="4">
    <source>
        <dbReference type="ARBA" id="ARBA00022737"/>
    </source>
</evidence>
<evidence type="ECO:0000256" key="1">
    <source>
        <dbReference type="ARBA" id="ARBA00004922"/>
    </source>
</evidence>
<dbReference type="InterPro" id="IPR029489">
    <property type="entry name" value="OGT/SEC/SPY_C"/>
</dbReference>
<sequence length="174" mass="18854">MLFVSAANFYKITPEMLELWARLLAAVPGARLLLHPLNDNGSSPYPIKRFCAEFDHVLEAHGVAPERLIVSSIRFPSCTDAGELLKLGDVYLDTHSFAGVHVAADALEHGLPVVTCEGGTFRSLTGAALLRSLGLDELIVSNDEAYLALCSELAYEPAYRAYFRSRITATAVSA</sequence>
<name>A0A4Q1C3Q0_9BACT</name>
<evidence type="ECO:0000313" key="8">
    <source>
        <dbReference type="Proteomes" id="UP000290218"/>
    </source>
</evidence>
<proteinExistence type="predicted"/>
<dbReference type="PANTHER" id="PTHR44835">
    <property type="entry name" value="UDP-N-ACETYLGLUCOSAMINE--PEPTIDE N-ACETYLGLUCOSAMINYLTRANSFERASE SPINDLY-RELATED"/>
    <property type="match status" value="1"/>
</dbReference>
<evidence type="ECO:0000256" key="2">
    <source>
        <dbReference type="ARBA" id="ARBA00022676"/>
    </source>
</evidence>
<evidence type="ECO:0000259" key="6">
    <source>
        <dbReference type="Pfam" id="PF13844"/>
    </source>
</evidence>
<dbReference type="AlphaFoldDB" id="A0A4Q1C3Q0"/>
<comment type="caution">
    <text evidence="7">The sequence shown here is derived from an EMBL/GenBank/DDBJ whole genome shotgun (WGS) entry which is preliminary data.</text>
</comment>
<keyword evidence="2" id="KW-0328">Glycosyltransferase</keyword>
<accession>A0A4Q1C3Q0</accession>
<evidence type="ECO:0000256" key="5">
    <source>
        <dbReference type="ARBA" id="ARBA00022803"/>
    </source>
</evidence>
<organism evidence="7 8">
    <name type="scientific">Oleiharenicola lentus</name>
    <dbReference type="NCBI Taxonomy" id="2508720"/>
    <lineage>
        <taxon>Bacteria</taxon>
        <taxon>Pseudomonadati</taxon>
        <taxon>Verrucomicrobiota</taxon>
        <taxon>Opitutia</taxon>
        <taxon>Opitutales</taxon>
        <taxon>Opitutaceae</taxon>
        <taxon>Oleiharenicola</taxon>
    </lineage>
</organism>
<dbReference type="InterPro" id="IPR051939">
    <property type="entry name" value="Glycosyltr_41/O-GlcNAc_trsf"/>
</dbReference>
<evidence type="ECO:0000313" key="7">
    <source>
        <dbReference type="EMBL" id="RXK53024.1"/>
    </source>
</evidence>
<keyword evidence="8" id="KW-1185">Reference proteome</keyword>
<dbReference type="Pfam" id="PF13844">
    <property type="entry name" value="Glyco_transf_41"/>
    <property type="match status" value="1"/>
</dbReference>